<protein>
    <recommendedName>
        <fullName evidence="5">MecA-like transpeptidase family protein</fullName>
    </recommendedName>
</protein>
<dbReference type="Pfam" id="PF05223">
    <property type="entry name" value="MecA_N"/>
    <property type="match status" value="1"/>
</dbReference>
<dbReference type="PANTHER" id="PTHR30627:SF24">
    <property type="entry name" value="PENICILLIN-BINDING PROTEIN 4B"/>
    <property type="match status" value="1"/>
</dbReference>
<organism evidence="3 4">
    <name type="scientific">Actinophytocola xinjiangensis</name>
    <dbReference type="NCBI Taxonomy" id="485602"/>
    <lineage>
        <taxon>Bacteria</taxon>
        <taxon>Bacillati</taxon>
        <taxon>Actinomycetota</taxon>
        <taxon>Actinomycetes</taxon>
        <taxon>Pseudonocardiales</taxon>
        <taxon>Pseudonocardiaceae</taxon>
    </lineage>
</organism>
<gene>
    <name evidence="3" type="ORF">BLA60_08875</name>
</gene>
<dbReference type="AlphaFoldDB" id="A0A7Z0WRF8"/>
<evidence type="ECO:0000259" key="1">
    <source>
        <dbReference type="Pfam" id="PF00905"/>
    </source>
</evidence>
<dbReference type="SUPFAM" id="SSF56601">
    <property type="entry name" value="beta-lactamase/transpeptidase-like"/>
    <property type="match status" value="1"/>
</dbReference>
<evidence type="ECO:0000313" key="4">
    <source>
        <dbReference type="Proteomes" id="UP000185696"/>
    </source>
</evidence>
<keyword evidence="4" id="KW-1185">Reference proteome</keyword>
<evidence type="ECO:0000259" key="2">
    <source>
        <dbReference type="Pfam" id="PF05223"/>
    </source>
</evidence>
<feature type="domain" description="NTF2-like N-terminal transpeptidase" evidence="2">
    <location>
        <begin position="42"/>
        <end position="151"/>
    </location>
</feature>
<feature type="domain" description="Penicillin-binding protein transpeptidase" evidence="1">
    <location>
        <begin position="254"/>
        <end position="506"/>
    </location>
</feature>
<dbReference type="GO" id="GO:0005886">
    <property type="term" value="C:plasma membrane"/>
    <property type="evidence" value="ECO:0007669"/>
    <property type="project" value="TreeGrafter"/>
</dbReference>
<dbReference type="InterPro" id="IPR001460">
    <property type="entry name" value="PCN-bd_Tpept"/>
</dbReference>
<accession>A0A7Z0WRF8</accession>
<sequence>MVAVGFVLVAAITTVGVFQLLPNGTDTSGPAPTTTAEPALTPSGLADQFLDRFTAGDPQAAGALTDDPAAATTVLSDLWRTLLPKSVTATRDGLVEAPAGASTVDQPFTITWDFGQERTWTYPSVLRVVRDERGWLVAWRSELVHPKLTAGRGLAFRDLTGKPAVLGSDDAPLLTWSPTGPVAECPASLLTPALGRVAAGRAGTPGWFIALTDGAGQDVSALHGSGTAPLRTSLSGAVQRAAQSAVDSDRYAAAVVALRPSTGELLAVAQNASAGDQPIALSGLYPPGSTFKVATAAAMISAGRADVGTVLPCPGSVTVGERTIDNANFALGDVPLRTAFARSCNTTFALGAADLSPDALPAAATQLGLGADFEIPGIVTELGTVRPAANTAEQVENSIGQGTVRASPLGLALMAATVAHGAPVTPTLWAALDTKTVTAYTAPPPEVLTSLRTLMRAVVTDGLGAPLARFGEVHGKTGTAEVSGGAHGWFIGYRDDLAFATLVIDASTSSAAVDLTARFLGAL</sequence>
<name>A0A7Z0WRF8_9PSEU</name>
<dbReference type="Gene3D" id="3.40.710.10">
    <property type="entry name" value="DD-peptidase/beta-lactamase superfamily"/>
    <property type="match status" value="1"/>
</dbReference>
<proteinExistence type="predicted"/>
<dbReference type="Pfam" id="PF00905">
    <property type="entry name" value="Transpeptidase"/>
    <property type="match status" value="1"/>
</dbReference>
<dbReference type="InterPro" id="IPR007887">
    <property type="entry name" value="MecA_N"/>
</dbReference>
<dbReference type="GO" id="GO:0046677">
    <property type="term" value="P:response to antibiotic"/>
    <property type="evidence" value="ECO:0007669"/>
    <property type="project" value="InterPro"/>
</dbReference>
<dbReference type="InterPro" id="IPR012338">
    <property type="entry name" value="Beta-lactam/transpept-like"/>
</dbReference>
<dbReference type="EMBL" id="MSIF01000003">
    <property type="protein sequence ID" value="OLF12394.1"/>
    <property type="molecule type" value="Genomic_DNA"/>
</dbReference>
<dbReference type="GO" id="GO:0071972">
    <property type="term" value="F:peptidoglycan L,D-transpeptidase activity"/>
    <property type="evidence" value="ECO:0007669"/>
    <property type="project" value="TreeGrafter"/>
</dbReference>
<dbReference type="InterPro" id="IPR050515">
    <property type="entry name" value="Beta-lactam/transpept"/>
</dbReference>
<dbReference type="GO" id="GO:0008658">
    <property type="term" value="F:penicillin binding"/>
    <property type="evidence" value="ECO:0007669"/>
    <property type="project" value="InterPro"/>
</dbReference>
<dbReference type="GO" id="GO:0071555">
    <property type="term" value="P:cell wall organization"/>
    <property type="evidence" value="ECO:0007669"/>
    <property type="project" value="TreeGrafter"/>
</dbReference>
<evidence type="ECO:0000313" key="3">
    <source>
        <dbReference type="EMBL" id="OLF12394.1"/>
    </source>
</evidence>
<dbReference type="Proteomes" id="UP000185696">
    <property type="component" value="Unassembled WGS sequence"/>
</dbReference>
<comment type="caution">
    <text evidence="3">The sequence shown here is derived from an EMBL/GenBank/DDBJ whole genome shotgun (WGS) entry which is preliminary data.</text>
</comment>
<evidence type="ECO:0008006" key="5">
    <source>
        <dbReference type="Google" id="ProtNLM"/>
    </source>
</evidence>
<dbReference type="OrthoDB" id="5241017at2"/>
<reference evidence="3 4" key="1">
    <citation type="submission" date="2016-12" db="EMBL/GenBank/DDBJ databases">
        <title>The draft genome sequence of Actinophytocola xinjiangensis.</title>
        <authorList>
            <person name="Wang W."/>
            <person name="Yuan L."/>
        </authorList>
    </citation>
    <scope>NUCLEOTIDE SEQUENCE [LARGE SCALE GENOMIC DNA]</scope>
    <source>
        <strain evidence="3 4">CGMCC 4.4663</strain>
    </source>
</reference>
<dbReference type="PANTHER" id="PTHR30627">
    <property type="entry name" value="PEPTIDOGLYCAN D,D-TRANSPEPTIDASE"/>
    <property type="match status" value="1"/>
</dbReference>